<gene>
    <name evidence="1" type="ORF">MRB53_018266</name>
</gene>
<reference evidence="1 2" key="1">
    <citation type="journal article" date="2022" name="Hortic Res">
        <title>A haplotype resolved chromosomal level avocado genome allows analysis of novel avocado genes.</title>
        <authorList>
            <person name="Nath O."/>
            <person name="Fletcher S.J."/>
            <person name="Hayward A."/>
            <person name="Shaw L.M."/>
            <person name="Masouleh A.K."/>
            <person name="Furtado A."/>
            <person name="Henry R.J."/>
            <person name="Mitter N."/>
        </authorList>
    </citation>
    <scope>NUCLEOTIDE SEQUENCE [LARGE SCALE GENOMIC DNA]</scope>
    <source>
        <strain evidence="2">cv. Hass</strain>
    </source>
</reference>
<dbReference type="Proteomes" id="UP001234297">
    <property type="component" value="Chromosome 5"/>
</dbReference>
<keyword evidence="2" id="KW-1185">Reference proteome</keyword>
<proteinExistence type="predicted"/>
<accession>A0ACC2M7E7</accession>
<evidence type="ECO:0000313" key="1">
    <source>
        <dbReference type="EMBL" id="KAJ8641572.1"/>
    </source>
</evidence>
<protein>
    <submittedName>
        <fullName evidence="1">Uncharacterized protein</fullName>
    </submittedName>
</protein>
<dbReference type="EMBL" id="CM056813">
    <property type="protein sequence ID" value="KAJ8641572.1"/>
    <property type="molecule type" value="Genomic_DNA"/>
</dbReference>
<organism evidence="1 2">
    <name type="scientific">Persea americana</name>
    <name type="common">Avocado</name>
    <dbReference type="NCBI Taxonomy" id="3435"/>
    <lineage>
        <taxon>Eukaryota</taxon>
        <taxon>Viridiplantae</taxon>
        <taxon>Streptophyta</taxon>
        <taxon>Embryophyta</taxon>
        <taxon>Tracheophyta</taxon>
        <taxon>Spermatophyta</taxon>
        <taxon>Magnoliopsida</taxon>
        <taxon>Magnoliidae</taxon>
        <taxon>Laurales</taxon>
        <taxon>Lauraceae</taxon>
        <taxon>Persea</taxon>
    </lineage>
</organism>
<comment type="caution">
    <text evidence="1">The sequence shown here is derived from an EMBL/GenBank/DDBJ whole genome shotgun (WGS) entry which is preliminary data.</text>
</comment>
<name>A0ACC2M7E7_PERAE</name>
<evidence type="ECO:0000313" key="2">
    <source>
        <dbReference type="Proteomes" id="UP001234297"/>
    </source>
</evidence>
<sequence length="813" mass="92386">MWKSLWRSRDRFSLQEFKYQINELQKIKVVDKLNRESIFNILQSIVEIVTYGDRHDPSIFECFMEYQILAEFLRLLKIGRNSRIEAYVLHYLSIMIQNMESDHAIYYCFSNDYINNIILHPYEFDVGDLAPYYVSFLRTVSGKVNRDTICLLVKVQDDIVVSFPLYTAALKFARHEEKMIQIAVRALTLNIYNVSDDMVYAFVTTPPVSEYFSDLVLDLRQQCFSLDILVNAIKDNFTHMMWKELLLETDKFIDDLYYCKDIIRVGDFRLSTLMIHDLLGLLIIPVLLPSLQSYHTNDLQISSLSSLYIFSHLIQIFDVKEVVDSVAVALLYPYTALSIGKDGGSIGRENNINLFLEHLNEFGERLTSISTTESGITDRVNGECLSRHSAECTSSSSHASNLKLDGGQSKSGGILSLIFSENNTLLLASLIFLIILSESKELDDSLASMMGLSQRKIVMEQMASHSQLSHAMDGNIFMKHIPKILNSVLKFLVSQTACAALTQWTTGWVLRKLLVFQDNKLTVQDLDLFNMSYEKSCERLLNEVKCCWFDYIPVTLKNEWERCMAVLDESSKSKDPSLALTTALNRHIPDGDISSSLAWERMVETVKVFVLHHLIKAFVYKGRFPENPLLNLRNSLMNTPEETQGMDVRSVNFGSEPSLGIPCKISFSEGKDREVYLTPMAKGISGKLVLVEKIPHQTRRVVIAVAPLVGLNPIVDKKHQTWLHLRVRDHQPELEGSKTGRYKCIISDDHVVDRRWTLGFSSKEACDAAQLLILKEISKQRSRVESLLAPLLRCSAESLLSNGGGDSNPACVV</sequence>